<dbReference type="FunFam" id="3.30.450.20:FF:000099">
    <property type="entry name" value="Sensory box sensor histidine kinase"/>
    <property type="match status" value="1"/>
</dbReference>
<dbReference type="SMART" id="SM00086">
    <property type="entry name" value="PAC"/>
    <property type="match status" value="2"/>
</dbReference>
<dbReference type="GO" id="GO:0005524">
    <property type="term" value="F:ATP binding"/>
    <property type="evidence" value="ECO:0007669"/>
    <property type="project" value="UniProtKB-KW"/>
</dbReference>
<evidence type="ECO:0000256" key="8">
    <source>
        <dbReference type="ARBA" id="ARBA00023026"/>
    </source>
</evidence>
<dbReference type="InterPro" id="IPR036890">
    <property type="entry name" value="HATPase_C_sf"/>
</dbReference>
<dbReference type="OrthoDB" id="7979512at2"/>
<keyword evidence="4" id="KW-0808">Transferase</keyword>
<feature type="domain" description="Histidine kinase" evidence="9">
    <location>
        <begin position="305"/>
        <end position="498"/>
    </location>
</feature>
<gene>
    <name evidence="11" type="primary">cstS2</name>
    <name evidence="11" type="ordered locus">RC1_2047</name>
</gene>
<name>B6IP18_RHOCS</name>
<evidence type="ECO:0000256" key="5">
    <source>
        <dbReference type="ARBA" id="ARBA00022741"/>
    </source>
</evidence>
<reference evidence="11 12" key="1">
    <citation type="journal article" date="2010" name="BMC Genomics">
        <title>Metabolic flexibility revealed in the genome of the cyst-forming alpha-1 proteobacterium Rhodospirillum centenum.</title>
        <authorList>
            <person name="Lu Y.K."/>
            <person name="Marden J."/>
            <person name="Han M."/>
            <person name="Swingley W.D."/>
            <person name="Mastrian S.D."/>
            <person name="Chowdhury S.R."/>
            <person name="Hao J."/>
            <person name="Helmy T."/>
            <person name="Kim S."/>
            <person name="Kurdoglu A.A."/>
            <person name="Matthies H.J."/>
            <person name="Rollo D."/>
            <person name="Stothard P."/>
            <person name="Blankenship R.E."/>
            <person name="Bauer C.E."/>
            <person name="Touchman J.W."/>
        </authorList>
    </citation>
    <scope>NUCLEOTIDE SEQUENCE [LARGE SCALE GENOMIC DNA]</scope>
    <source>
        <strain evidence="12">ATCC 51521 / SW</strain>
    </source>
</reference>
<dbReference type="NCBIfam" id="TIGR00229">
    <property type="entry name" value="sensory_box"/>
    <property type="match status" value="1"/>
</dbReference>
<dbReference type="InterPro" id="IPR013655">
    <property type="entry name" value="PAS_fold_3"/>
</dbReference>
<keyword evidence="12" id="KW-1185">Reference proteome</keyword>
<dbReference type="CDD" id="cd00130">
    <property type="entry name" value="PAS"/>
    <property type="match status" value="1"/>
</dbReference>
<dbReference type="Pfam" id="PF13426">
    <property type="entry name" value="PAS_9"/>
    <property type="match status" value="1"/>
</dbReference>
<evidence type="ECO:0000256" key="7">
    <source>
        <dbReference type="ARBA" id="ARBA00022840"/>
    </source>
</evidence>
<dbReference type="PROSITE" id="PS50109">
    <property type="entry name" value="HIS_KIN"/>
    <property type="match status" value="1"/>
</dbReference>
<keyword evidence="5" id="KW-0547">Nucleotide-binding</keyword>
<dbReference type="Gene3D" id="3.30.565.10">
    <property type="entry name" value="Histidine kinase-like ATPase, C-terminal domain"/>
    <property type="match status" value="1"/>
</dbReference>
<evidence type="ECO:0000313" key="12">
    <source>
        <dbReference type="Proteomes" id="UP000001591"/>
    </source>
</evidence>
<dbReference type="EMBL" id="CP000613">
    <property type="protein sequence ID" value="ACI99438.1"/>
    <property type="molecule type" value="Genomic_DNA"/>
</dbReference>
<dbReference type="InterPro" id="IPR001610">
    <property type="entry name" value="PAC"/>
</dbReference>
<dbReference type="SMART" id="SM00387">
    <property type="entry name" value="HATPase_c"/>
    <property type="match status" value="1"/>
</dbReference>
<evidence type="ECO:0000256" key="1">
    <source>
        <dbReference type="ARBA" id="ARBA00000085"/>
    </source>
</evidence>
<dbReference type="KEGG" id="rce:RC1_2047"/>
<dbReference type="SUPFAM" id="SSF55785">
    <property type="entry name" value="PYP-like sensor domain (PAS domain)"/>
    <property type="match status" value="2"/>
</dbReference>
<dbReference type="STRING" id="414684.RC1_2047"/>
<dbReference type="GO" id="GO:0004673">
    <property type="term" value="F:protein histidine kinase activity"/>
    <property type="evidence" value="ECO:0007669"/>
    <property type="project" value="UniProtKB-EC"/>
</dbReference>
<accession>B6IP18</accession>
<dbReference type="Pfam" id="PF08447">
    <property type="entry name" value="PAS_3"/>
    <property type="match status" value="1"/>
</dbReference>
<dbReference type="PROSITE" id="PS50113">
    <property type="entry name" value="PAC"/>
    <property type="match status" value="2"/>
</dbReference>
<dbReference type="Pfam" id="PF07568">
    <property type="entry name" value="HisKA_2"/>
    <property type="match status" value="1"/>
</dbReference>
<protein>
    <recommendedName>
        <fullName evidence="2">histidine kinase</fullName>
        <ecNumber evidence="2">2.7.13.3</ecNumber>
    </recommendedName>
</protein>
<feature type="domain" description="PAC" evidence="10">
    <location>
        <begin position="115"/>
        <end position="167"/>
    </location>
</feature>
<feature type="domain" description="PAC" evidence="10">
    <location>
        <begin position="241"/>
        <end position="294"/>
    </location>
</feature>
<dbReference type="SUPFAM" id="SSF55874">
    <property type="entry name" value="ATPase domain of HSP90 chaperone/DNA topoisomerase II/histidine kinase"/>
    <property type="match status" value="1"/>
</dbReference>
<dbReference type="Pfam" id="PF02518">
    <property type="entry name" value="HATPase_c"/>
    <property type="match status" value="1"/>
</dbReference>
<dbReference type="PANTHER" id="PTHR41523">
    <property type="entry name" value="TWO-COMPONENT SYSTEM SENSOR PROTEIN"/>
    <property type="match status" value="1"/>
</dbReference>
<dbReference type="InterPro" id="IPR004358">
    <property type="entry name" value="Sig_transdc_His_kin-like_C"/>
</dbReference>
<comment type="catalytic activity">
    <reaction evidence="1">
        <text>ATP + protein L-histidine = ADP + protein N-phospho-L-histidine.</text>
        <dbReference type="EC" id="2.7.13.3"/>
    </reaction>
</comment>
<dbReference type="InterPro" id="IPR005467">
    <property type="entry name" value="His_kinase_dom"/>
</dbReference>
<dbReference type="InterPro" id="IPR000700">
    <property type="entry name" value="PAS-assoc_C"/>
</dbReference>
<dbReference type="EC" id="2.7.13.3" evidence="2"/>
<dbReference type="PANTHER" id="PTHR41523:SF8">
    <property type="entry name" value="ETHYLENE RESPONSE SENSOR PROTEIN"/>
    <property type="match status" value="1"/>
</dbReference>
<keyword evidence="8" id="KW-0843">Virulence</keyword>
<dbReference type="InterPro" id="IPR000014">
    <property type="entry name" value="PAS"/>
</dbReference>
<organism evidence="11 12">
    <name type="scientific">Rhodospirillum centenum (strain ATCC 51521 / SW)</name>
    <dbReference type="NCBI Taxonomy" id="414684"/>
    <lineage>
        <taxon>Bacteria</taxon>
        <taxon>Pseudomonadati</taxon>
        <taxon>Pseudomonadota</taxon>
        <taxon>Alphaproteobacteria</taxon>
        <taxon>Rhodospirillales</taxon>
        <taxon>Rhodospirillaceae</taxon>
        <taxon>Rhodospirillum</taxon>
    </lineage>
</organism>
<keyword evidence="6" id="KW-0418">Kinase</keyword>
<dbReference type="InterPro" id="IPR011495">
    <property type="entry name" value="Sig_transdc_His_kin_sub2_dim/P"/>
</dbReference>
<sequence length="501" mass="54259">MMSETDTDPGSTRALLTMLAGQAGRAATGLPAGTDLLLRTILSRIPEGIAIAEAPTAAIRWASDLALDMLGRDVLCSGGDAGAASLPLFRVGDGRPVPAEDQPLTRAVRNGETVTDEEWLLRHADGRLLPVLCNAGPILDRQGGITGGIIAWRDISALRAAEAGVRVGAQRLRSLVGATSSIIWTTDALGRFVEPQQSWERYTGQGWDAHRGFGWVEALHPDDRAAVLDSWTRACAEGAVYRTEGRVRHAESNTYRPFVARGAPVRAADGTVLEWIGTYTDVSARREAERNLEVTLREKDLLLQEMNHRVFNSFQRIATIVSLQSARSADAAVKEHLGKIYHRIQTMGLVHRRLYSGRSVDRIDLGGYLTELCADIQQVMADKDDQWRIEADCDSQPVAIDSAVPLGLVVNELVTNACRHAFERRCPGLVQVAFRQTPDGFLLSVADDGCGLPDPIPAPQGALGMLLIRSLVGQLEGSLSVDRAGPGTCFRIALPRTSLVR</sequence>
<dbReference type="InterPro" id="IPR035965">
    <property type="entry name" value="PAS-like_dom_sf"/>
</dbReference>
<dbReference type="AlphaFoldDB" id="B6IP18"/>
<dbReference type="Proteomes" id="UP000001591">
    <property type="component" value="Chromosome"/>
</dbReference>
<dbReference type="eggNOG" id="COG3920">
    <property type="taxonomic scope" value="Bacteria"/>
</dbReference>
<dbReference type="InterPro" id="IPR003594">
    <property type="entry name" value="HATPase_dom"/>
</dbReference>
<keyword evidence="3" id="KW-0597">Phosphoprotein</keyword>
<evidence type="ECO:0000313" key="11">
    <source>
        <dbReference type="EMBL" id="ACI99438.1"/>
    </source>
</evidence>
<keyword evidence="7" id="KW-0067">ATP-binding</keyword>
<proteinExistence type="predicted"/>
<evidence type="ECO:0000256" key="3">
    <source>
        <dbReference type="ARBA" id="ARBA00022553"/>
    </source>
</evidence>
<dbReference type="Gene3D" id="3.30.450.20">
    <property type="entry name" value="PAS domain"/>
    <property type="match status" value="2"/>
</dbReference>
<evidence type="ECO:0000256" key="4">
    <source>
        <dbReference type="ARBA" id="ARBA00022679"/>
    </source>
</evidence>
<evidence type="ECO:0000259" key="9">
    <source>
        <dbReference type="PROSITE" id="PS50109"/>
    </source>
</evidence>
<dbReference type="PRINTS" id="PR00344">
    <property type="entry name" value="BCTRLSENSOR"/>
</dbReference>
<evidence type="ECO:0000259" key="10">
    <source>
        <dbReference type="PROSITE" id="PS50113"/>
    </source>
</evidence>
<dbReference type="HOGENOM" id="CLU_543880_0_0_5"/>
<evidence type="ECO:0000256" key="6">
    <source>
        <dbReference type="ARBA" id="ARBA00022777"/>
    </source>
</evidence>
<evidence type="ECO:0000256" key="2">
    <source>
        <dbReference type="ARBA" id="ARBA00012438"/>
    </source>
</evidence>